<organism evidence="4 5">
    <name type="scientific">Ferrovibrio terrae</name>
    <dbReference type="NCBI Taxonomy" id="2594003"/>
    <lineage>
        <taxon>Bacteria</taxon>
        <taxon>Pseudomonadati</taxon>
        <taxon>Pseudomonadota</taxon>
        <taxon>Alphaproteobacteria</taxon>
        <taxon>Rhodospirillales</taxon>
        <taxon>Rhodospirillaceae</taxon>
        <taxon>Ferrovibrio</taxon>
    </lineage>
</organism>
<feature type="domain" description="FecR N-terminal" evidence="3">
    <location>
        <begin position="22"/>
        <end position="61"/>
    </location>
</feature>
<dbReference type="Pfam" id="PF16220">
    <property type="entry name" value="DUF4880"/>
    <property type="match status" value="1"/>
</dbReference>
<dbReference type="EMBL" id="CP041636">
    <property type="protein sequence ID" value="QDO96064.1"/>
    <property type="molecule type" value="Genomic_DNA"/>
</dbReference>
<feature type="transmembrane region" description="Helical" evidence="1">
    <location>
        <begin position="91"/>
        <end position="112"/>
    </location>
</feature>
<evidence type="ECO:0000313" key="4">
    <source>
        <dbReference type="EMBL" id="QDO96064.1"/>
    </source>
</evidence>
<name>A0A516GX15_9PROT</name>
<evidence type="ECO:0000259" key="2">
    <source>
        <dbReference type="Pfam" id="PF04773"/>
    </source>
</evidence>
<accession>A0A516GX15</accession>
<sequence length="331" mass="35952">MTDQPRTHAAAAPEMASPNDIAMQWLMRVSDPDAGADVHVACARWRAADPAHERAFAAAQRFWQRDELALALEHSLRAPQPALWRDSLRPFGLALAAMLGLAILAGGIYLLPQARHFREWAMADVRAPLHRIAVTQLADGSRLTLDAGAAIDVEYTASLRRLKLLRGTIVVEAMPDPARPMVIAGGQSTVTVVGTRFLVSRKEANDRIDVQSGRVDVQAYAGGEAKLAAGQRVRASAAGVSAIEAIDPSSVADFAAGWRSFDRVPLQDVLAEIGRYRWAPILLDDPAVGMLPVTARLQVSEPERALAALLVTMPLQTYEWPGGTVRIERRR</sequence>
<keyword evidence="1" id="KW-0812">Transmembrane</keyword>
<dbReference type="PANTHER" id="PTHR30273:SF2">
    <property type="entry name" value="PROTEIN FECR"/>
    <property type="match status" value="1"/>
</dbReference>
<protein>
    <submittedName>
        <fullName evidence="4">DUF4880 domain-containing protein</fullName>
    </submittedName>
</protein>
<reference evidence="4 5" key="1">
    <citation type="submission" date="2019-07" db="EMBL/GenBank/DDBJ databases">
        <title>Genome sequencing for Ferrovibrio sp. K5.</title>
        <authorList>
            <person name="Park S.-J."/>
        </authorList>
    </citation>
    <scope>NUCLEOTIDE SEQUENCE [LARGE SCALE GENOMIC DNA]</scope>
    <source>
        <strain evidence="4 5">K5</strain>
    </source>
</reference>
<dbReference type="Pfam" id="PF04773">
    <property type="entry name" value="FecR"/>
    <property type="match status" value="1"/>
</dbReference>
<dbReference type="Gene3D" id="2.60.120.1440">
    <property type="match status" value="1"/>
</dbReference>
<dbReference type="KEGG" id="fer:FNB15_01675"/>
<dbReference type="GO" id="GO:0016989">
    <property type="term" value="F:sigma factor antagonist activity"/>
    <property type="evidence" value="ECO:0007669"/>
    <property type="project" value="TreeGrafter"/>
</dbReference>
<evidence type="ECO:0000256" key="1">
    <source>
        <dbReference type="SAM" id="Phobius"/>
    </source>
</evidence>
<dbReference type="PANTHER" id="PTHR30273">
    <property type="entry name" value="PERIPLASMIC SIGNAL SENSOR AND SIGMA FACTOR ACTIVATOR FECR-RELATED"/>
    <property type="match status" value="1"/>
</dbReference>
<dbReference type="InterPro" id="IPR006860">
    <property type="entry name" value="FecR"/>
</dbReference>
<keyword evidence="1" id="KW-0472">Membrane</keyword>
<dbReference type="InterPro" id="IPR032623">
    <property type="entry name" value="FecR_N"/>
</dbReference>
<keyword evidence="1" id="KW-1133">Transmembrane helix</keyword>
<dbReference type="InterPro" id="IPR012373">
    <property type="entry name" value="Ferrdict_sens_TM"/>
</dbReference>
<proteinExistence type="predicted"/>
<evidence type="ECO:0000313" key="5">
    <source>
        <dbReference type="Proteomes" id="UP000317496"/>
    </source>
</evidence>
<keyword evidence="5" id="KW-1185">Reference proteome</keyword>
<gene>
    <name evidence="4" type="ORF">FNB15_01675</name>
</gene>
<dbReference type="PIRSF" id="PIRSF018266">
    <property type="entry name" value="FecR"/>
    <property type="match status" value="1"/>
</dbReference>
<dbReference type="AlphaFoldDB" id="A0A516GX15"/>
<feature type="domain" description="FecR protein" evidence="2">
    <location>
        <begin position="127"/>
        <end position="215"/>
    </location>
</feature>
<dbReference type="Proteomes" id="UP000317496">
    <property type="component" value="Chromosome"/>
</dbReference>
<evidence type="ECO:0000259" key="3">
    <source>
        <dbReference type="Pfam" id="PF16220"/>
    </source>
</evidence>
<dbReference type="OrthoDB" id="9798846at2"/>